<dbReference type="Proteomes" id="UP000009170">
    <property type="component" value="Unassembled WGS sequence"/>
</dbReference>
<dbReference type="STRING" id="70448.A0A090MD66"/>
<accession>A0A090MD66</accession>
<dbReference type="Pfam" id="PF13460">
    <property type="entry name" value="NAD_binding_10"/>
    <property type="match status" value="1"/>
</dbReference>
<reference evidence="3" key="1">
    <citation type="journal article" date="2006" name="Proc. Natl. Acad. Sci. U.S.A.">
        <title>Genome analysis of the smallest free-living eukaryote Ostreococcus tauri unveils many unique features.</title>
        <authorList>
            <person name="Derelle E."/>
            <person name="Ferraz C."/>
            <person name="Rombauts S."/>
            <person name="Rouze P."/>
            <person name="Worden A.Z."/>
            <person name="Robbens S."/>
            <person name="Partensky F."/>
            <person name="Degroeve S."/>
            <person name="Echeynie S."/>
            <person name="Cooke R."/>
            <person name="Saeys Y."/>
            <person name="Wuyts J."/>
            <person name="Jabbari K."/>
            <person name="Bowler C."/>
            <person name="Panaud O."/>
            <person name="Piegu B."/>
            <person name="Ball S.G."/>
            <person name="Ral J.-P."/>
            <person name="Bouget F.-Y."/>
            <person name="Piganeau G."/>
            <person name="De Baets B."/>
            <person name="Picard A."/>
            <person name="Delseny M."/>
            <person name="Demaille J."/>
            <person name="Van de Peer Y."/>
            <person name="Moreau H."/>
        </authorList>
    </citation>
    <scope>NUCLEOTIDE SEQUENCE [LARGE SCALE GENOMIC DNA]</scope>
    <source>
        <strain evidence="3">OTTH 0595 / CCAP 157/2 / RCC745</strain>
    </source>
</reference>
<dbReference type="InterPro" id="IPR036291">
    <property type="entry name" value="NAD(P)-bd_dom_sf"/>
</dbReference>
<dbReference type="InParanoid" id="A0A090MD66"/>
<protein>
    <submittedName>
        <fullName evidence="2">NAD(P)-binding domain</fullName>
    </submittedName>
</protein>
<feature type="domain" description="NAD(P)-binding" evidence="1">
    <location>
        <begin position="57"/>
        <end position="251"/>
    </location>
</feature>
<gene>
    <name evidence="2" type="ORF">OT_ostta08g04300</name>
</gene>
<dbReference type="PANTHER" id="PTHR15020">
    <property type="entry name" value="FLAVIN REDUCTASE-RELATED"/>
    <property type="match status" value="1"/>
</dbReference>
<sequence>MSASTVRSLSARAVVRDRAMTSSSRASALRGVRRARARAPLAQPSASLASDKVVVIGANGKTGRRCVEYLRSSTDAKEIVACTRSGTYEGGAADDRVKARAANVASASVAELANEFAGAKAVIFAASQSQSGGTASQVDRDGVITCARACLRAGVERFVIVSSGAVSKPASPVYIFLNLFGGIMRNKILGEDAVRALYFDRPGQFYTVVRPGGLSEDPARGVSALELNQGDEMSGRISREDVAAICIESISREDAANATFECYNWDAAKPLGEVGLSNMMKATNDGDGVQKTGSERRGSSWDELFAGLRADAPGEKQQGEGFTL</sequence>
<dbReference type="RefSeq" id="XP_003080990.2">
    <property type="nucleotide sequence ID" value="XM_003080942.2"/>
</dbReference>
<evidence type="ECO:0000313" key="2">
    <source>
        <dbReference type="EMBL" id="CEG01640.1"/>
    </source>
</evidence>
<dbReference type="Gene3D" id="3.40.50.720">
    <property type="entry name" value="NAD(P)-binding Rossmann-like Domain"/>
    <property type="match status" value="1"/>
</dbReference>
<name>A0A090MD66_OSTTA</name>
<evidence type="ECO:0000259" key="1">
    <source>
        <dbReference type="Pfam" id="PF13460"/>
    </source>
</evidence>
<reference evidence="2 3" key="2">
    <citation type="journal article" date="2014" name="BMC Genomics">
        <title>An improved genome of the model marine alga Ostreococcus tauri unfolds by assessing Illumina de novo assemblies.</title>
        <authorList>
            <person name="Blanc-Mathieu R."/>
            <person name="Verhelst B."/>
            <person name="Derelle E."/>
            <person name="Rombauts S."/>
            <person name="Bouget F.Y."/>
            <person name="Carre I."/>
            <person name="Chateau A."/>
            <person name="Eyre-Walker A."/>
            <person name="Grimsley N."/>
            <person name="Moreau H."/>
            <person name="Piegu B."/>
            <person name="Rivals E."/>
            <person name="Schackwitz W."/>
            <person name="Van de Peer Y."/>
            <person name="Piganeau G."/>
        </authorList>
    </citation>
    <scope>NUCLEOTIDE SEQUENCE [LARGE SCALE GENOMIC DNA]</scope>
    <source>
        <strain evidence="3">OTTH 0595 / CCAP 157/2 / RCC745</strain>
    </source>
</reference>
<evidence type="ECO:0000313" key="3">
    <source>
        <dbReference type="Proteomes" id="UP000009170"/>
    </source>
</evidence>
<comment type="caution">
    <text evidence="2">The sequence shown here is derived from an EMBL/GenBank/DDBJ whole genome shotgun (WGS) entry which is preliminary data.</text>
</comment>
<proteinExistence type="predicted"/>
<dbReference type="GeneID" id="9837356"/>
<dbReference type="PANTHER" id="PTHR15020:SF11">
    <property type="entry name" value="OS06G0360300 PROTEIN"/>
    <property type="match status" value="1"/>
</dbReference>
<dbReference type="EMBL" id="CAID01000008">
    <property type="protein sequence ID" value="CEG01640.1"/>
    <property type="molecule type" value="Genomic_DNA"/>
</dbReference>
<dbReference type="KEGG" id="ota:OT_ostta08g04300"/>
<dbReference type="InterPro" id="IPR016040">
    <property type="entry name" value="NAD(P)-bd_dom"/>
</dbReference>
<dbReference type="AlphaFoldDB" id="A0A090MD66"/>
<dbReference type="SUPFAM" id="SSF51735">
    <property type="entry name" value="NAD(P)-binding Rossmann-fold domains"/>
    <property type="match status" value="1"/>
</dbReference>
<keyword evidence="3" id="KW-1185">Reference proteome</keyword>
<organism evidence="2 3">
    <name type="scientific">Ostreococcus tauri</name>
    <name type="common">Marine green alga</name>
    <dbReference type="NCBI Taxonomy" id="70448"/>
    <lineage>
        <taxon>Eukaryota</taxon>
        <taxon>Viridiplantae</taxon>
        <taxon>Chlorophyta</taxon>
        <taxon>Mamiellophyceae</taxon>
        <taxon>Mamiellales</taxon>
        <taxon>Bathycoccaceae</taxon>
        <taxon>Ostreococcus</taxon>
    </lineage>
</organism>
<dbReference type="OrthoDB" id="419598at2759"/>